<feature type="domain" description="GGDEF" evidence="4">
    <location>
        <begin position="460"/>
        <end position="593"/>
    </location>
</feature>
<dbReference type="CDD" id="cd01949">
    <property type="entry name" value="GGDEF"/>
    <property type="match status" value="1"/>
</dbReference>
<dbReference type="Gene3D" id="3.20.20.450">
    <property type="entry name" value="EAL domain"/>
    <property type="match status" value="1"/>
</dbReference>
<feature type="region of interest" description="Disordered" evidence="1">
    <location>
        <begin position="1"/>
        <end position="41"/>
    </location>
</feature>
<feature type="transmembrane region" description="Helical" evidence="2">
    <location>
        <begin position="307"/>
        <end position="326"/>
    </location>
</feature>
<accession>A0ABS1CMT4</accession>
<dbReference type="Proteomes" id="UP000748752">
    <property type="component" value="Unassembled WGS sequence"/>
</dbReference>
<feature type="transmembrane region" description="Helical" evidence="2">
    <location>
        <begin position="361"/>
        <end position="383"/>
    </location>
</feature>
<dbReference type="InterPro" id="IPR000160">
    <property type="entry name" value="GGDEF_dom"/>
</dbReference>
<keyword evidence="6" id="KW-1185">Reference proteome</keyword>
<organism evidence="5 6">
    <name type="scientific">Thiohalocapsa halophila</name>
    <dbReference type="NCBI Taxonomy" id="69359"/>
    <lineage>
        <taxon>Bacteria</taxon>
        <taxon>Pseudomonadati</taxon>
        <taxon>Pseudomonadota</taxon>
        <taxon>Gammaproteobacteria</taxon>
        <taxon>Chromatiales</taxon>
        <taxon>Chromatiaceae</taxon>
        <taxon>Thiohalocapsa</taxon>
    </lineage>
</organism>
<evidence type="ECO:0000259" key="3">
    <source>
        <dbReference type="PROSITE" id="PS50883"/>
    </source>
</evidence>
<dbReference type="EMBL" id="NRRV01000075">
    <property type="protein sequence ID" value="MBK1633258.1"/>
    <property type="molecule type" value="Genomic_DNA"/>
</dbReference>
<dbReference type="NCBIfam" id="TIGR00254">
    <property type="entry name" value="GGDEF"/>
    <property type="match status" value="1"/>
</dbReference>
<dbReference type="InterPro" id="IPR035919">
    <property type="entry name" value="EAL_sf"/>
</dbReference>
<dbReference type="PROSITE" id="PS50887">
    <property type="entry name" value="GGDEF"/>
    <property type="match status" value="1"/>
</dbReference>
<feature type="transmembrane region" description="Helical" evidence="2">
    <location>
        <begin position="240"/>
        <end position="258"/>
    </location>
</feature>
<keyword evidence="2" id="KW-0812">Transmembrane</keyword>
<feature type="transmembrane region" description="Helical" evidence="2">
    <location>
        <begin position="210"/>
        <end position="233"/>
    </location>
</feature>
<feature type="domain" description="EAL" evidence="3">
    <location>
        <begin position="602"/>
        <end position="858"/>
    </location>
</feature>
<dbReference type="Pfam" id="PF07695">
    <property type="entry name" value="7TMR-DISM_7TM"/>
    <property type="match status" value="1"/>
</dbReference>
<evidence type="ECO:0000256" key="2">
    <source>
        <dbReference type="SAM" id="Phobius"/>
    </source>
</evidence>
<feature type="transmembrane region" description="Helical" evidence="2">
    <location>
        <begin position="278"/>
        <end position="300"/>
    </location>
</feature>
<keyword evidence="2" id="KW-0472">Membrane</keyword>
<feature type="compositionally biased region" description="Polar residues" evidence="1">
    <location>
        <begin position="1"/>
        <end position="11"/>
    </location>
</feature>
<sequence>MRRTTTRSQPLPNRHSLPRPGAATARSVVPGQRPRMAPHGRPGVLPSAVHALLCLGLCLLLPLTPVRAHPPPVPAPAEAWLAHYQQLAAAQPAQCPAAQIPTPPKDMPSRAFGFPALAATSRAEPGIIYSKDALLEHLLVLSRDADGCVHAATSGRLLPFNSRAVASPFANLRIPAELGDTPPVAIVSDAKSIRSWIRYQPESELRARAALHWTLLGGYTGMLAVLLIVGLGFVAWRRNAFALAYVIYLAALLLYHLQALGVGPAWLPFWPAPEHARLVQAVAIALLVPSIVGVVLAFLVPRRPLALMIAGGTALAMAAFVASAWTDWGYRAGALIFAALTVLVLLLLWRRLHHPDPALRWFAAGLAASIIGGGLQATSAVAVDANLPAALSVAFPVGNLVEALCWLVALTLQFRSEYQRDRQRLWSAAHQDPLTNLYNRQWLRQRIAAALATAARRPGARCQLLLLDLDCFNRVNQRCGHAGGDAVLRQVGQSLLELLEPGEAAGRFSGDEFLLLLRPGRDPCAAEGRAGSILTKLAEPLRCGARMVSLRASIGIVTLHAGYAQVDDAIADATLAQEAARRQGGHRAVRFAKSMRRTHKEQARLRDELAQALERNQFLLHYQPVVDLDTGRAIGFEALLRWQHPNRGLLPAAQFVPVAATGGLIRALGYQVVQLACAQLQDWQQRCGWYGGEYLSINLSAEQLGDEQLLTEIRAALDSNGLDPSALRLEIPEAALASETPEVRAWRARVLGQHLLLCIDGFGAGQTPLDALADLAFDSIKLDATMAPGVLHQGRAQSLVQAGVALGTQFSCLVVAKGIESSEQLQCFRRLGCSYGQGDYLAAAMPAAAVSDWAALLQTGAPADAMGYSGFRLH</sequence>
<evidence type="ECO:0000256" key="1">
    <source>
        <dbReference type="SAM" id="MobiDB-lite"/>
    </source>
</evidence>
<dbReference type="PANTHER" id="PTHR33121">
    <property type="entry name" value="CYCLIC DI-GMP PHOSPHODIESTERASE PDEF"/>
    <property type="match status" value="1"/>
</dbReference>
<dbReference type="Gene3D" id="3.30.70.270">
    <property type="match status" value="1"/>
</dbReference>
<dbReference type="SUPFAM" id="SSF141868">
    <property type="entry name" value="EAL domain-like"/>
    <property type="match status" value="1"/>
</dbReference>
<evidence type="ECO:0000313" key="6">
    <source>
        <dbReference type="Proteomes" id="UP000748752"/>
    </source>
</evidence>
<proteinExistence type="predicted"/>
<dbReference type="Pfam" id="PF00990">
    <property type="entry name" value="GGDEF"/>
    <property type="match status" value="1"/>
</dbReference>
<comment type="caution">
    <text evidence="5">The sequence shown here is derived from an EMBL/GenBank/DDBJ whole genome shotgun (WGS) entry which is preliminary data.</text>
</comment>
<name>A0ABS1CMT4_9GAMM</name>
<dbReference type="SMART" id="SM00052">
    <property type="entry name" value="EAL"/>
    <property type="match status" value="1"/>
</dbReference>
<dbReference type="PANTHER" id="PTHR33121:SF70">
    <property type="entry name" value="SIGNALING PROTEIN YKOW"/>
    <property type="match status" value="1"/>
</dbReference>
<evidence type="ECO:0008006" key="7">
    <source>
        <dbReference type="Google" id="ProtNLM"/>
    </source>
</evidence>
<dbReference type="PROSITE" id="PS50883">
    <property type="entry name" value="EAL"/>
    <property type="match status" value="1"/>
</dbReference>
<evidence type="ECO:0000313" key="5">
    <source>
        <dbReference type="EMBL" id="MBK1633258.1"/>
    </source>
</evidence>
<evidence type="ECO:0000259" key="4">
    <source>
        <dbReference type="PROSITE" id="PS50887"/>
    </source>
</evidence>
<dbReference type="InterPro" id="IPR043128">
    <property type="entry name" value="Rev_trsase/Diguanyl_cyclase"/>
</dbReference>
<dbReference type="SMART" id="SM00267">
    <property type="entry name" value="GGDEF"/>
    <property type="match status" value="1"/>
</dbReference>
<dbReference type="InterPro" id="IPR029787">
    <property type="entry name" value="Nucleotide_cyclase"/>
</dbReference>
<reference evidence="5 6" key="1">
    <citation type="journal article" date="2020" name="Microorganisms">
        <title>Osmotic Adaptation and Compatible Solute Biosynthesis of Phototrophic Bacteria as Revealed from Genome Analyses.</title>
        <authorList>
            <person name="Imhoff J.F."/>
            <person name="Rahn T."/>
            <person name="Kunzel S."/>
            <person name="Keller A."/>
            <person name="Neulinger S.C."/>
        </authorList>
    </citation>
    <scope>NUCLEOTIDE SEQUENCE [LARGE SCALE GENOMIC DNA]</scope>
    <source>
        <strain evidence="5 6">DSM 6210</strain>
    </source>
</reference>
<gene>
    <name evidence="5" type="ORF">CKO31_21385</name>
</gene>
<dbReference type="InterPro" id="IPR050706">
    <property type="entry name" value="Cyclic-di-GMP_PDE-like"/>
</dbReference>
<dbReference type="CDD" id="cd01948">
    <property type="entry name" value="EAL"/>
    <property type="match status" value="1"/>
</dbReference>
<dbReference type="Pfam" id="PF00563">
    <property type="entry name" value="EAL"/>
    <property type="match status" value="1"/>
</dbReference>
<feature type="transmembrane region" description="Helical" evidence="2">
    <location>
        <begin position="332"/>
        <end position="349"/>
    </location>
</feature>
<dbReference type="InterPro" id="IPR001633">
    <property type="entry name" value="EAL_dom"/>
</dbReference>
<protein>
    <recommendedName>
        <fullName evidence="7">EAL domain-containing protein</fullName>
    </recommendedName>
</protein>
<dbReference type="SUPFAM" id="SSF55073">
    <property type="entry name" value="Nucleotide cyclase"/>
    <property type="match status" value="1"/>
</dbReference>
<keyword evidence="2" id="KW-1133">Transmembrane helix</keyword>
<dbReference type="InterPro" id="IPR011623">
    <property type="entry name" value="7TMR_DISM_rcpt_extracell_dom1"/>
</dbReference>